<dbReference type="SMART" id="SM00367">
    <property type="entry name" value="LRR_CC"/>
    <property type="match status" value="7"/>
</dbReference>
<evidence type="ECO:0000313" key="1">
    <source>
        <dbReference type="EMBL" id="CAE0280991.1"/>
    </source>
</evidence>
<gene>
    <name evidence="1" type="ORF">SELO1098_LOCUS9825</name>
</gene>
<dbReference type="InterPro" id="IPR006553">
    <property type="entry name" value="Leu-rich_rpt_Cys-con_subtyp"/>
</dbReference>
<dbReference type="AlphaFoldDB" id="A0A7S3M3M2"/>
<dbReference type="SUPFAM" id="SSF52047">
    <property type="entry name" value="RNI-like"/>
    <property type="match status" value="1"/>
</dbReference>
<dbReference type="Gene3D" id="3.80.10.10">
    <property type="entry name" value="Ribonuclease Inhibitor"/>
    <property type="match status" value="2"/>
</dbReference>
<dbReference type="Pfam" id="PF13516">
    <property type="entry name" value="LRR_6"/>
    <property type="match status" value="2"/>
</dbReference>
<accession>A0A7S3M3M2</accession>
<organism evidence="1">
    <name type="scientific">Spumella elongata</name>
    <dbReference type="NCBI Taxonomy" id="89044"/>
    <lineage>
        <taxon>Eukaryota</taxon>
        <taxon>Sar</taxon>
        <taxon>Stramenopiles</taxon>
        <taxon>Ochrophyta</taxon>
        <taxon>Chrysophyceae</taxon>
        <taxon>Chromulinales</taxon>
        <taxon>Chromulinaceae</taxon>
        <taxon>Spumella</taxon>
    </lineage>
</organism>
<dbReference type="InterPro" id="IPR032675">
    <property type="entry name" value="LRR_dom_sf"/>
</dbReference>
<sequence>MEDIRLDRCHRITDSAFDFCESPFERLLGCLSLEAISLQGCPQITGEIITTLNKNCRRLNYLNLSQCKNVKSPKIQHIFEHNQLLSLNLSFIEDISDEAFVLMPLLGSGPTALSNSVTLTLSPSKPFSSKRTCPLQKLNLCKSKITDSSIFRMACLVALLEIRLQWCSGITDAGITSLVRNCPKLRLLDLKSCPVTDGGIASIAALCAELKELDLSWCPGFSEEGLAHLVHTGRQGRNEAQQLERLSLEWCMQVTDRTLRALSALTSLKRVSLGGCAGVTTSGVDQLKTYGIVVDS</sequence>
<dbReference type="InterPro" id="IPR001611">
    <property type="entry name" value="Leu-rich_rpt"/>
</dbReference>
<proteinExistence type="predicted"/>
<dbReference type="PANTHER" id="PTHR13382">
    <property type="entry name" value="MITOCHONDRIAL ATP SYNTHASE COUPLING FACTOR B"/>
    <property type="match status" value="1"/>
</dbReference>
<protein>
    <submittedName>
        <fullName evidence="1">Uncharacterized protein</fullName>
    </submittedName>
</protein>
<dbReference type="InterPro" id="IPR050648">
    <property type="entry name" value="F-box_LRR-repeat"/>
</dbReference>
<reference evidence="1" key="1">
    <citation type="submission" date="2021-01" db="EMBL/GenBank/DDBJ databases">
        <authorList>
            <person name="Corre E."/>
            <person name="Pelletier E."/>
            <person name="Niang G."/>
            <person name="Scheremetjew M."/>
            <person name="Finn R."/>
            <person name="Kale V."/>
            <person name="Holt S."/>
            <person name="Cochrane G."/>
            <person name="Meng A."/>
            <person name="Brown T."/>
            <person name="Cohen L."/>
        </authorList>
    </citation>
    <scope>NUCLEOTIDE SEQUENCE</scope>
    <source>
        <strain evidence="1">CCAP 955/1</strain>
    </source>
</reference>
<name>A0A7S3M3M2_9STRA</name>
<dbReference type="EMBL" id="HBIC01019867">
    <property type="protein sequence ID" value="CAE0280991.1"/>
    <property type="molecule type" value="Transcribed_RNA"/>
</dbReference>
<dbReference type="GO" id="GO:0005737">
    <property type="term" value="C:cytoplasm"/>
    <property type="evidence" value="ECO:0007669"/>
    <property type="project" value="TreeGrafter"/>
</dbReference>